<keyword evidence="2" id="KW-0540">Nuclease</keyword>
<keyword evidence="2" id="KW-0378">Hydrolase</keyword>
<dbReference type="EMBL" id="PP856725">
    <property type="protein sequence ID" value="XCH40877.1"/>
    <property type="molecule type" value="Genomic_DNA"/>
</dbReference>
<dbReference type="Gene3D" id="3.90.320.10">
    <property type="match status" value="1"/>
</dbReference>
<sequence>MLNVLCSGVTRRHNQNGKTAWLVHLNTLKGAEQDSMSITAETLKKRIDVKIVEAHEKEERRGHLGASQIGNKCYRYLWHVLHWSYKEKFNAKQLRLFDRGSREEIRFLEWLKPIAQELYPVNPKTNKQWRVSAFNGIFSGSCDGVAKIDDEWFLLEFKTHGDKSFKEFAKHKVKECKPVHYDQMQVYMHLLNLNKCVYMAINKNTDELYIEIVHRDNLSADIILDRAKSVIEAESGLDMPRISESPLWWECRMCEFTHICNKGAAPDRNCRTCAYSKPVSGKVWYCTKHEHNLETIATQMAACGDYTMADVYPRKDDGPAVAFSL</sequence>
<dbReference type="InterPro" id="IPR038726">
    <property type="entry name" value="PDDEXK_AddAB-type"/>
</dbReference>
<dbReference type="InterPro" id="IPR011335">
    <property type="entry name" value="Restrct_endonuc-II-like"/>
</dbReference>
<proteinExistence type="predicted"/>
<dbReference type="InterPro" id="IPR011604">
    <property type="entry name" value="PDDEXK-like_dom_sf"/>
</dbReference>
<evidence type="ECO:0000259" key="1">
    <source>
        <dbReference type="Pfam" id="PF12705"/>
    </source>
</evidence>
<feature type="domain" description="PD-(D/E)XK endonuclease-like" evidence="1">
    <location>
        <begin position="111"/>
        <end position="261"/>
    </location>
</feature>
<dbReference type="GO" id="GO:0004527">
    <property type="term" value="F:exonuclease activity"/>
    <property type="evidence" value="ECO:0007669"/>
    <property type="project" value="UniProtKB-KW"/>
</dbReference>
<protein>
    <submittedName>
        <fullName evidence="2">Cas4-domain exonuclease</fullName>
    </submittedName>
</protein>
<reference evidence="2" key="1">
    <citation type="submission" date="2024-05" db="EMBL/GenBank/DDBJ databases">
        <authorList>
            <person name="Mugo M.M."/>
            <person name="Musyoki A.M."/>
            <person name="Makumi A.M."/>
            <person name="Mutai I."/>
            <person name="Drechsel O."/>
            <person name="Kering K.K."/>
            <person name="Muturi P."/>
            <person name="Mbae C.K."/>
            <person name="Kariuki S.M."/>
        </authorList>
    </citation>
    <scope>NUCLEOTIDE SEQUENCE</scope>
</reference>
<dbReference type="Pfam" id="PF12705">
    <property type="entry name" value="PDDEXK_1"/>
    <property type="match status" value="1"/>
</dbReference>
<name>A0AAU8GG57_9CAUD</name>
<dbReference type="SUPFAM" id="SSF52980">
    <property type="entry name" value="Restriction endonuclease-like"/>
    <property type="match status" value="1"/>
</dbReference>
<gene>
    <name evidence="2" type="ORF">QSPPMHGG_CDS0021</name>
</gene>
<keyword evidence="2" id="KW-0269">Exonuclease</keyword>
<accession>A0AAU8GG57</accession>
<evidence type="ECO:0000313" key="2">
    <source>
        <dbReference type="EMBL" id="XCH40877.1"/>
    </source>
</evidence>
<organism evidence="2">
    <name type="scientific">Salmonella phage vB_SEnST11_KE26</name>
    <dbReference type="NCBI Taxonomy" id="3161177"/>
    <lineage>
        <taxon>Viruses</taxon>
        <taxon>Duplodnaviria</taxon>
        <taxon>Heunggongvirae</taxon>
        <taxon>Uroviricota</taxon>
        <taxon>Caudoviricetes</taxon>
        <taxon>Rosemountvirus</taxon>
    </lineage>
</organism>